<dbReference type="SUPFAM" id="SSF53335">
    <property type="entry name" value="S-adenosyl-L-methionine-dependent methyltransferases"/>
    <property type="match status" value="1"/>
</dbReference>
<protein>
    <submittedName>
        <fullName evidence="2">Methyltransferase family protein</fullName>
    </submittedName>
</protein>
<dbReference type="RefSeq" id="WP_245986227.1">
    <property type="nucleotide sequence ID" value="NZ_QREG01000005.1"/>
</dbReference>
<organism evidence="2 3">
    <name type="scientific">Marinoscillum furvescens DSM 4134</name>
    <dbReference type="NCBI Taxonomy" id="1122208"/>
    <lineage>
        <taxon>Bacteria</taxon>
        <taxon>Pseudomonadati</taxon>
        <taxon>Bacteroidota</taxon>
        <taxon>Cytophagia</taxon>
        <taxon>Cytophagales</taxon>
        <taxon>Reichenbachiellaceae</taxon>
        <taxon>Marinoscillum</taxon>
    </lineage>
</organism>
<dbReference type="Gene3D" id="3.40.50.150">
    <property type="entry name" value="Vaccinia Virus protein VP39"/>
    <property type="match status" value="1"/>
</dbReference>
<evidence type="ECO:0000313" key="2">
    <source>
        <dbReference type="EMBL" id="REE00392.1"/>
    </source>
</evidence>
<name>A0A3D9L488_MARFU</name>
<comment type="caution">
    <text evidence="2">The sequence shown here is derived from an EMBL/GenBank/DDBJ whole genome shotgun (WGS) entry which is preliminary data.</text>
</comment>
<keyword evidence="2" id="KW-0808">Transferase</keyword>
<dbReference type="EMBL" id="QREG01000005">
    <property type="protein sequence ID" value="REE00392.1"/>
    <property type="molecule type" value="Genomic_DNA"/>
</dbReference>
<dbReference type="InterPro" id="IPR029063">
    <property type="entry name" value="SAM-dependent_MTases_sf"/>
</dbReference>
<dbReference type="CDD" id="cd02440">
    <property type="entry name" value="AdoMet_MTases"/>
    <property type="match status" value="1"/>
</dbReference>
<dbReference type="GO" id="GO:0008168">
    <property type="term" value="F:methyltransferase activity"/>
    <property type="evidence" value="ECO:0007669"/>
    <property type="project" value="UniProtKB-KW"/>
</dbReference>
<dbReference type="GO" id="GO:0032259">
    <property type="term" value="P:methylation"/>
    <property type="evidence" value="ECO:0007669"/>
    <property type="project" value="UniProtKB-KW"/>
</dbReference>
<evidence type="ECO:0000313" key="3">
    <source>
        <dbReference type="Proteomes" id="UP000256779"/>
    </source>
</evidence>
<feature type="domain" description="Methyltransferase" evidence="1">
    <location>
        <begin position="59"/>
        <end position="151"/>
    </location>
</feature>
<accession>A0A3D9L488</accession>
<reference evidence="2 3" key="1">
    <citation type="submission" date="2018-07" db="EMBL/GenBank/DDBJ databases">
        <title>Genomic Encyclopedia of Type Strains, Phase IV (KMG-IV): sequencing the most valuable type-strain genomes for metagenomic binning, comparative biology and taxonomic classification.</title>
        <authorList>
            <person name="Goeker M."/>
        </authorList>
    </citation>
    <scope>NUCLEOTIDE SEQUENCE [LARGE SCALE GENOMIC DNA]</scope>
    <source>
        <strain evidence="2 3">DSM 4134</strain>
    </source>
</reference>
<gene>
    <name evidence="2" type="ORF">C7460_10513</name>
</gene>
<evidence type="ECO:0000259" key="1">
    <source>
        <dbReference type="Pfam" id="PF13649"/>
    </source>
</evidence>
<dbReference type="Proteomes" id="UP000256779">
    <property type="component" value="Unassembled WGS sequence"/>
</dbReference>
<dbReference type="Pfam" id="PF13649">
    <property type="entry name" value="Methyltransf_25"/>
    <property type="match status" value="1"/>
</dbReference>
<dbReference type="InterPro" id="IPR041698">
    <property type="entry name" value="Methyltransf_25"/>
</dbReference>
<dbReference type="AlphaFoldDB" id="A0A3D9L488"/>
<keyword evidence="2" id="KW-0489">Methyltransferase</keyword>
<sequence>MNLKYRASEEEIMDDLNLSGQVIDQTLRELDYINRTLGGNAISLSAFKKLLKGNEIQSVADLGCGGADILIEMAKIARKQYRKVKFTGIDANPHIVNYAQGHTKSWPEIEVQCHNIFSEDFQQQHFDIIHCCLFLHHFTHGELVQLFRSFSHQARVAIVVNDLHRHLLAYHSIRLLTRFFSKSYMVRNDAALSVARGFKKHELKAILHEAEIQNYELKWRWAFRWQLVITL</sequence>
<proteinExistence type="predicted"/>
<keyword evidence="3" id="KW-1185">Reference proteome</keyword>